<dbReference type="EMBL" id="JANDBC010000002">
    <property type="protein sequence ID" value="MCP9292478.1"/>
    <property type="molecule type" value="Genomic_DNA"/>
</dbReference>
<dbReference type="RefSeq" id="WP_255135365.1">
    <property type="nucleotide sequence ID" value="NZ_JANDBC010000002.1"/>
</dbReference>
<evidence type="ECO:0000259" key="3">
    <source>
        <dbReference type="Pfam" id="PF01464"/>
    </source>
</evidence>
<evidence type="ECO:0000313" key="4">
    <source>
        <dbReference type="EMBL" id="MCP9292478.1"/>
    </source>
</evidence>
<sequence length="184" mass="19928">MSSALSISSQLSYLRVKGIMGHFYEASRANNVPVSLLLAIASRESHMGLALDNNWTGDNGNGIGIMQIDRRYHSDFTSSHANNDHRANIHYGSKFLADLIGKFGGKLTPAVAAYNAGYSKVRNTINAGIDPNLITTGQNYASDVLQRKEIVESVMGISKASTASMVLVPLIITGFISYQIFNTQ</sequence>
<keyword evidence="5" id="KW-1185">Reference proteome</keyword>
<gene>
    <name evidence="4" type="ORF">NM125_12900</name>
</gene>
<dbReference type="PANTHER" id="PTHR31698">
    <property type="entry name" value="LYSOZYME G FAMILY MEMBER"/>
    <property type="match status" value="1"/>
</dbReference>
<comment type="caution">
    <text evidence="4">The sequence shown here is derived from an EMBL/GenBank/DDBJ whole genome shotgun (WGS) entry which is preliminary data.</text>
</comment>
<evidence type="ECO:0000256" key="1">
    <source>
        <dbReference type="ARBA" id="ARBA00016485"/>
    </source>
</evidence>
<evidence type="ECO:0000256" key="2">
    <source>
        <dbReference type="ARBA" id="ARBA00031262"/>
    </source>
</evidence>
<name>A0A9X2L512_9BACT</name>
<protein>
    <recommendedName>
        <fullName evidence="1">Lysozyme g</fullName>
    </recommendedName>
    <alternativeName>
        <fullName evidence="2">1,4-beta-N-acetylmuramidase</fullName>
    </alternativeName>
</protein>
<reference evidence="4" key="1">
    <citation type="submission" date="2022-06" db="EMBL/GenBank/DDBJ databases">
        <title>Gracilimonas sp. CAU 1638 isolated from sea sediment.</title>
        <authorList>
            <person name="Kim W."/>
        </authorList>
    </citation>
    <scope>NUCLEOTIDE SEQUENCE</scope>
    <source>
        <strain evidence="4">CAU 1638</strain>
    </source>
</reference>
<accession>A0A9X2L512</accession>
<dbReference type="InterPro" id="IPR023346">
    <property type="entry name" value="Lysozyme-like_dom_sf"/>
</dbReference>
<dbReference type="InterPro" id="IPR008258">
    <property type="entry name" value="Transglycosylase_SLT_dom_1"/>
</dbReference>
<dbReference type="Proteomes" id="UP001139125">
    <property type="component" value="Unassembled WGS sequence"/>
</dbReference>
<dbReference type="AlphaFoldDB" id="A0A9X2L512"/>
<proteinExistence type="predicted"/>
<feature type="domain" description="Transglycosylase SLT" evidence="3">
    <location>
        <begin position="24"/>
        <end position="126"/>
    </location>
</feature>
<dbReference type="PANTHER" id="PTHR31698:SF8">
    <property type="entry name" value="LYSOZYME G-RELATED"/>
    <property type="match status" value="1"/>
</dbReference>
<dbReference type="Pfam" id="PF01464">
    <property type="entry name" value="SLT"/>
    <property type="match status" value="1"/>
</dbReference>
<dbReference type="SUPFAM" id="SSF53955">
    <property type="entry name" value="Lysozyme-like"/>
    <property type="match status" value="1"/>
</dbReference>
<evidence type="ECO:0000313" key="5">
    <source>
        <dbReference type="Proteomes" id="UP001139125"/>
    </source>
</evidence>
<dbReference type="Gene3D" id="1.10.530.10">
    <property type="match status" value="1"/>
</dbReference>
<organism evidence="4 5">
    <name type="scientific">Gracilimonas sediminicola</name>
    <dbReference type="NCBI Taxonomy" id="2952158"/>
    <lineage>
        <taxon>Bacteria</taxon>
        <taxon>Pseudomonadati</taxon>
        <taxon>Balneolota</taxon>
        <taxon>Balneolia</taxon>
        <taxon>Balneolales</taxon>
        <taxon>Balneolaceae</taxon>
        <taxon>Gracilimonas</taxon>
    </lineage>
</organism>